<evidence type="ECO:0000313" key="2">
    <source>
        <dbReference type="Proteomes" id="UP001497535"/>
    </source>
</evidence>
<comment type="caution">
    <text evidence="1">The sequence shown here is derived from an EMBL/GenBank/DDBJ whole genome shotgun (WGS) entry which is preliminary data.</text>
</comment>
<dbReference type="Proteomes" id="UP001497535">
    <property type="component" value="Unassembled WGS sequence"/>
</dbReference>
<proteinExistence type="predicted"/>
<organism evidence="1 2">
    <name type="scientific">Meloidogyne enterolobii</name>
    <name type="common">Root-knot nematode worm</name>
    <name type="synonym">Meloidogyne mayaguensis</name>
    <dbReference type="NCBI Taxonomy" id="390850"/>
    <lineage>
        <taxon>Eukaryota</taxon>
        <taxon>Metazoa</taxon>
        <taxon>Ecdysozoa</taxon>
        <taxon>Nematoda</taxon>
        <taxon>Chromadorea</taxon>
        <taxon>Rhabditida</taxon>
        <taxon>Tylenchina</taxon>
        <taxon>Tylenchomorpha</taxon>
        <taxon>Tylenchoidea</taxon>
        <taxon>Meloidogynidae</taxon>
        <taxon>Meloidogyninae</taxon>
        <taxon>Meloidogyne</taxon>
    </lineage>
</organism>
<accession>A0ACB0YVX4</accession>
<dbReference type="EMBL" id="CAVMJV010000019">
    <property type="protein sequence ID" value="CAK5065606.1"/>
    <property type="molecule type" value="Genomic_DNA"/>
</dbReference>
<name>A0ACB0YVX4_MELEN</name>
<protein>
    <submittedName>
        <fullName evidence="1">Uncharacterized protein</fullName>
    </submittedName>
</protein>
<evidence type="ECO:0000313" key="1">
    <source>
        <dbReference type="EMBL" id="CAK5065606.1"/>
    </source>
</evidence>
<gene>
    <name evidence="1" type="ORF">MENTE1834_LOCUS17365</name>
</gene>
<reference evidence="1" key="1">
    <citation type="submission" date="2023-11" db="EMBL/GenBank/DDBJ databases">
        <authorList>
            <person name="Poullet M."/>
        </authorList>
    </citation>
    <scope>NUCLEOTIDE SEQUENCE</scope>
    <source>
        <strain evidence="1">E1834</strain>
    </source>
</reference>
<sequence>MILSFRKYNKRLNKCFFNNPNKYFRNPTLNYTKIYHKLLNEISNYCITSTQYKEFYSCKLKPGLVAWFLTLLLDHGIKQIGLNEIRRCFNLKEQKMDLMKMVKEEFKDANKTDKNNKALIYLQEQIKFYSSTEFGNSLFWPEDISVAEEILDKHFPQVRKLFKLRYKEMDIGNKPFNNVTIDLALDQFSLMSDEINDSFRKSNSKSMASQYASTFNCSGIYINKKIKYIF</sequence>
<keyword evidence="2" id="KW-1185">Reference proteome</keyword>